<dbReference type="GeneID" id="70236019"/>
<dbReference type="AlphaFoldDB" id="A0A9P8T4L9"/>
<name>A0A9P8T4L9_9ASCO</name>
<dbReference type="RefSeq" id="XP_046061070.1">
    <property type="nucleotide sequence ID" value="XM_046205091.1"/>
</dbReference>
<dbReference type="EMBL" id="JAEUBE010000295">
    <property type="protein sequence ID" value="KAH3665866.1"/>
    <property type="molecule type" value="Genomic_DNA"/>
</dbReference>
<proteinExistence type="predicted"/>
<gene>
    <name evidence="1" type="ORF">OGAPHI_004054</name>
</gene>
<evidence type="ECO:0000313" key="1">
    <source>
        <dbReference type="EMBL" id="KAH3665866.1"/>
    </source>
</evidence>
<protein>
    <submittedName>
        <fullName evidence="1">Uncharacterized protein</fullName>
    </submittedName>
</protein>
<keyword evidence="2" id="KW-1185">Reference proteome</keyword>
<comment type="caution">
    <text evidence="1">The sequence shown here is derived from an EMBL/GenBank/DDBJ whole genome shotgun (WGS) entry which is preliminary data.</text>
</comment>
<sequence>MILMLLMNCAVDTLDLSLRNSRTSLGSKISELYGSWMLNSSSSMICVTAVSELSISKYFGCKYRTVSFGSFSWKISNGVDMPMTSLMAQSYALL</sequence>
<reference evidence="1" key="1">
    <citation type="journal article" date="2021" name="Open Biol.">
        <title>Shared evolutionary footprints suggest mitochondrial oxidative damage underlies multiple complex I losses in fungi.</title>
        <authorList>
            <person name="Schikora-Tamarit M.A."/>
            <person name="Marcet-Houben M."/>
            <person name="Nosek J."/>
            <person name="Gabaldon T."/>
        </authorList>
    </citation>
    <scope>NUCLEOTIDE SEQUENCE</scope>
    <source>
        <strain evidence="1">CBS6075</strain>
    </source>
</reference>
<evidence type="ECO:0000313" key="2">
    <source>
        <dbReference type="Proteomes" id="UP000769157"/>
    </source>
</evidence>
<accession>A0A9P8T4L9</accession>
<organism evidence="1 2">
    <name type="scientific">Ogataea philodendri</name>
    <dbReference type="NCBI Taxonomy" id="1378263"/>
    <lineage>
        <taxon>Eukaryota</taxon>
        <taxon>Fungi</taxon>
        <taxon>Dikarya</taxon>
        <taxon>Ascomycota</taxon>
        <taxon>Saccharomycotina</taxon>
        <taxon>Pichiomycetes</taxon>
        <taxon>Pichiales</taxon>
        <taxon>Pichiaceae</taxon>
        <taxon>Ogataea</taxon>
    </lineage>
</organism>
<reference evidence="1" key="2">
    <citation type="submission" date="2021-01" db="EMBL/GenBank/DDBJ databases">
        <authorList>
            <person name="Schikora-Tamarit M.A."/>
        </authorList>
    </citation>
    <scope>NUCLEOTIDE SEQUENCE</scope>
    <source>
        <strain evidence="1">CBS6075</strain>
    </source>
</reference>
<dbReference type="Proteomes" id="UP000769157">
    <property type="component" value="Unassembled WGS sequence"/>
</dbReference>